<feature type="transmembrane region" description="Helical" evidence="7">
    <location>
        <begin position="117"/>
        <end position="138"/>
    </location>
</feature>
<dbReference type="PANTHER" id="PTHR30193">
    <property type="entry name" value="ABC TRANSPORTER PERMEASE PROTEIN"/>
    <property type="match status" value="1"/>
</dbReference>
<dbReference type="Pfam" id="PF00528">
    <property type="entry name" value="BPD_transp_1"/>
    <property type="match status" value="1"/>
</dbReference>
<feature type="transmembrane region" description="Helical" evidence="7">
    <location>
        <begin position="12"/>
        <end position="40"/>
    </location>
</feature>
<dbReference type="CDD" id="cd06261">
    <property type="entry name" value="TM_PBP2"/>
    <property type="match status" value="1"/>
</dbReference>
<protein>
    <submittedName>
        <fullName evidence="9">Sugar ABC transporter permease</fullName>
    </submittedName>
</protein>
<evidence type="ECO:0000256" key="7">
    <source>
        <dbReference type="SAM" id="Phobius"/>
    </source>
</evidence>
<feature type="transmembrane region" description="Helical" evidence="7">
    <location>
        <begin position="270"/>
        <end position="288"/>
    </location>
</feature>
<gene>
    <name evidence="9" type="ORF">NAG76_15965</name>
</gene>
<feature type="domain" description="ABC transmembrane type-1" evidence="8">
    <location>
        <begin position="88"/>
        <end position="290"/>
    </location>
</feature>
<dbReference type="SUPFAM" id="SSF161098">
    <property type="entry name" value="MetI-like"/>
    <property type="match status" value="1"/>
</dbReference>
<dbReference type="PANTHER" id="PTHR30193:SF37">
    <property type="entry name" value="INNER MEMBRANE ABC TRANSPORTER PERMEASE PROTEIN YCJO"/>
    <property type="match status" value="1"/>
</dbReference>
<dbReference type="GO" id="GO:0005886">
    <property type="term" value="C:plasma membrane"/>
    <property type="evidence" value="ECO:0007669"/>
    <property type="project" value="UniProtKB-SubCell"/>
</dbReference>
<keyword evidence="3" id="KW-1003">Cell membrane</keyword>
<feature type="transmembrane region" description="Helical" evidence="7">
    <location>
        <begin position="210"/>
        <end position="227"/>
    </location>
</feature>
<keyword evidence="5 7" id="KW-1133">Transmembrane helix</keyword>
<proteinExistence type="predicted"/>
<dbReference type="EMBL" id="CP097899">
    <property type="protein sequence ID" value="URN93318.1"/>
    <property type="molecule type" value="Genomic_DNA"/>
</dbReference>
<dbReference type="Gene3D" id="1.10.3720.10">
    <property type="entry name" value="MetI-like"/>
    <property type="match status" value="1"/>
</dbReference>
<dbReference type="KEGG" id="plig:NAG76_15965"/>
<evidence type="ECO:0000313" key="10">
    <source>
        <dbReference type="Proteomes" id="UP001056756"/>
    </source>
</evidence>
<dbReference type="Proteomes" id="UP001056756">
    <property type="component" value="Chromosome"/>
</dbReference>
<evidence type="ECO:0000313" key="9">
    <source>
        <dbReference type="EMBL" id="URN93318.1"/>
    </source>
</evidence>
<feature type="transmembrane region" description="Helical" evidence="7">
    <location>
        <begin position="158"/>
        <end position="180"/>
    </location>
</feature>
<keyword evidence="2" id="KW-0813">Transport</keyword>
<evidence type="ECO:0000259" key="8">
    <source>
        <dbReference type="Pfam" id="PF00528"/>
    </source>
</evidence>
<dbReference type="InterPro" id="IPR051393">
    <property type="entry name" value="ABC_transporter_permease"/>
</dbReference>
<comment type="subcellular location">
    <subcellularLocation>
        <location evidence="1">Cell membrane</location>
        <topology evidence="1">Multi-pass membrane protein</topology>
    </subcellularLocation>
</comment>
<evidence type="ECO:0000256" key="4">
    <source>
        <dbReference type="ARBA" id="ARBA00022692"/>
    </source>
</evidence>
<dbReference type="InterPro" id="IPR000515">
    <property type="entry name" value="MetI-like"/>
</dbReference>
<evidence type="ECO:0000256" key="6">
    <source>
        <dbReference type="ARBA" id="ARBA00023136"/>
    </source>
</evidence>
<dbReference type="GO" id="GO:0055085">
    <property type="term" value="P:transmembrane transport"/>
    <property type="evidence" value="ECO:0007669"/>
    <property type="project" value="InterPro"/>
</dbReference>
<name>A0A9J6ZAV8_9BACL</name>
<evidence type="ECO:0000256" key="5">
    <source>
        <dbReference type="ARBA" id="ARBA00022989"/>
    </source>
</evidence>
<evidence type="ECO:0000256" key="1">
    <source>
        <dbReference type="ARBA" id="ARBA00004651"/>
    </source>
</evidence>
<keyword evidence="6 7" id="KW-0472">Membrane</keyword>
<evidence type="ECO:0000256" key="3">
    <source>
        <dbReference type="ARBA" id="ARBA00022475"/>
    </source>
</evidence>
<accession>A0A9J6ZAV8</accession>
<dbReference type="InterPro" id="IPR035906">
    <property type="entry name" value="MetI-like_sf"/>
</dbReference>
<sequence>MTSKTKWKPTLILLAFVFPALLFYSIFVLAPSFGGVWYSLTDWNGLNPNYDMVGLGNYVEALTEDRFFLDSIWFTLKYVVFMVVLSNFFAILLAVFIESQKQSKVWFRTIFFMPNMLSLIIGGFMWMFIFTKVLPFIAEHTIFKFLDQSWIGDPKLSFYALLILSLWSGVGYLMVIYIAALQGVPQQLKEAAAIDGANSLQTFRNITMPMIYPALTIGLFVTLNSSFKVFEAVFALTGGGPGRATQVIALNIYEEAFSQSSRYGYASAKAMILFLIVFMITIVQLWIMKKREVEA</sequence>
<feature type="transmembrane region" description="Helical" evidence="7">
    <location>
        <begin position="78"/>
        <end position="97"/>
    </location>
</feature>
<reference evidence="9" key="1">
    <citation type="submission" date="2022-05" db="EMBL/GenBank/DDBJ databases">
        <title>Novel bacterial taxa in a minimal lignocellulolytic consortium and its capacity to transform plastics disclosed by genome-resolved metagenomics.</title>
        <authorList>
            <person name="Rodriguez C.A.D."/>
            <person name="Diaz-Garcia L."/>
            <person name="Herrera K."/>
            <person name="Tarazona N.A."/>
            <person name="Sproer C."/>
            <person name="Overmann J."/>
            <person name="Jimenez D.J."/>
        </authorList>
    </citation>
    <scope>NUCLEOTIDE SEQUENCE</scope>
    <source>
        <strain evidence="9">MAG5</strain>
    </source>
</reference>
<keyword evidence="4 7" id="KW-0812">Transmembrane</keyword>
<dbReference type="AlphaFoldDB" id="A0A9J6ZAV8"/>
<evidence type="ECO:0000256" key="2">
    <source>
        <dbReference type="ARBA" id="ARBA00022448"/>
    </source>
</evidence>
<organism evidence="9 10">
    <name type="scientific">Candidatus Pristimantibacillus lignocellulolyticus</name>
    <dbReference type="NCBI Taxonomy" id="2994561"/>
    <lineage>
        <taxon>Bacteria</taxon>
        <taxon>Bacillati</taxon>
        <taxon>Bacillota</taxon>
        <taxon>Bacilli</taxon>
        <taxon>Bacillales</taxon>
        <taxon>Paenibacillaceae</taxon>
        <taxon>Candidatus Pristimantibacillus</taxon>
    </lineage>
</organism>